<sequence>MARSAHARAGVPGALLCTAGNPPLVAVRVVEALITASADVRYHGDFDVAGLAMAPRLFARGVRPWRFGAEDYLSVLGHIDERVRFPLSGPVPATPWDPRLATAMTTHGAAIHEESQLGGLLADLRAPGV</sequence>
<evidence type="ECO:0000313" key="3">
    <source>
        <dbReference type="Proteomes" id="UP001499841"/>
    </source>
</evidence>
<dbReference type="InterPro" id="IPR024465">
    <property type="entry name" value="DUF2399"/>
</dbReference>
<dbReference type="Proteomes" id="UP001499841">
    <property type="component" value="Unassembled WGS sequence"/>
</dbReference>
<keyword evidence="3" id="KW-1185">Reference proteome</keyword>
<accession>A0ABP8EQ06</accession>
<reference evidence="3" key="1">
    <citation type="journal article" date="2019" name="Int. J. Syst. Evol. Microbiol.">
        <title>The Global Catalogue of Microorganisms (GCM) 10K type strain sequencing project: providing services to taxonomists for standard genome sequencing and annotation.</title>
        <authorList>
            <consortium name="The Broad Institute Genomics Platform"/>
            <consortium name="The Broad Institute Genome Sequencing Center for Infectious Disease"/>
            <person name="Wu L."/>
            <person name="Ma J."/>
        </authorList>
    </citation>
    <scope>NUCLEOTIDE SEQUENCE [LARGE SCALE GENOMIC DNA]</scope>
    <source>
        <strain evidence="3">JCM 17459</strain>
    </source>
</reference>
<feature type="domain" description="DUF2399" evidence="1">
    <location>
        <begin position="14"/>
        <end position="124"/>
    </location>
</feature>
<dbReference type="Pfam" id="PF09664">
    <property type="entry name" value="DUF2399"/>
    <property type="match status" value="1"/>
</dbReference>
<dbReference type="EMBL" id="BAABBA010000002">
    <property type="protein sequence ID" value="GAA4286068.1"/>
    <property type="molecule type" value="Genomic_DNA"/>
</dbReference>
<name>A0ABP8EQ06_9MICO</name>
<protein>
    <recommendedName>
        <fullName evidence="1">DUF2399 domain-containing protein</fullName>
    </recommendedName>
</protein>
<proteinExistence type="predicted"/>
<gene>
    <name evidence="2" type="ORF">GCM10022262_04270</name>
</gene>
<dbReference type="RefSeq" id="WP_345037139.1">
    <property type="nucleotide sequence ID" value="NZ_BAABBA010000002.1"/>
</dbReference>
<comment type="caution">
    <text evidence="2">The sequence shown here is derived from an EMBL/GenBank/DDBJ whole genome shotgun (WGS) entry which is preliminary data.</text>
</comment>
<evidence type="ECO:0000259" key="1">
    <source>
        <dbReference type="Pfam" id="PF09664"/>
    </source>
</evidence>
<evidence type="ECO:0000313" key="2">
    <source>
        <dbReference type="EMBL" id="GAA4286068.1"/>
    </source>
</evidence>
<organism evidence="2 3">
    <name type="scientific">Georgenia daeguensis</name>
    <dbReference type="NCBI Taxonomy" id="908355"/>
    <lineage>
        <taxon>Bacteria</taxon>
        <taxon>Bacillati</taxon>
        <taxon>Actinomycetota</taxon>
        <taxon>Actinomycetes</taxon>
        <taxon>Micrococcales</taxon>
        <taxon>Bogoriellaceae</taxon>
        <taxon>Georgenia</taxon>
    </lineage>
</organism>